<dbReference type="AlphaFoldDB" id="A0A380X2Z2"/>
<name>A0A380X2Z2_AVIPA</name>
<evidence type="ECO:0000313" key="1">
    <source>
        <dbReference type="EMBL" id="SUU97243.1"/>
    </source>
</evidence>
<protein>
    <submittedName>
        <fullName evidence="1">Uncharacterized protein</fullName>
    </submittedName>
</protein>
<proteinExistence type="predicted"/>
<sequence length="36" mass="4133">MTESKKDNAIFNLKASEKLHSLGAVNNEKDKVRLFR</sequence>
<evidence type="ECO:0000313" key="2">
    <source>
        <dbReference type="Proteomes" id="UP000254620"/>
    </source>
</evidence>
<organism evidence="1 2">
    <name type="scientific">Avibacterium paragallinarum</name>
    <name type="common">Haemophilus gallinarum</name>
    <dbReference type="NCBI Taxonomy" id="728"/>
    <lineage>
        <taxon>Bacteria</taxon>
        <taxon>Pseudomonadati</taxon>
        <taxon>Pseudomonadota</taxon>
        <taxon>Gammaproteobacteria</taxon>
        <taxon>Pasteurellales</taxon>
        <taxon>Pasteurellaceae</taxon>
        <taxon>Avibacterium</taxon>
    </lineage>
</organism>
<accession>A0A380X2Z2</accession>
<gene>
    <name evidence="1" type="ORF">NCTC10926_00614</name>
</gene>
<dbReference type="Proteomes" id="UP000254620">
    <property type="component" value="Unassembled WGS sequence"/>
</dbReference>
<dbReference type="EMBL" id="UFSW01000001">
    <property type="protein sequence ID" value="SUU97243.1"/>
    <property type="molecule type" value="Genomic_DNA"/>
</dbReference>
<reference evidence="1 2" key="1">
    <citation type="submission" date="2018-06" db="EMBL/GenBank/DDBJ databases">
        <authorList>
            <consortium name="Pathogen Informatics"/>
            <person name="Doyle S."/>
        </authorList>
    </citation>
    <scope>NUCLEOTIDE SEQUENCE [LARGE SCALE GENOMIC DNA]</scope>
    <source>
        <strain evidence="1 2">NCTC10926</strain>
    </source>
</reference>